<dbReference type="EMBL" id="SDPH01000039">
    <property type="protein sequence ID" value="TPH03265.1"/>
    <property type="molecule type" value="Genomic_DNA"/>
</dbReference>
<dbReference type="PANTHER" id="PTHR33219">
    <property type="entry name" value="YLMG HOMOLOG PROTEIN 2, CHLOROPLASTIC"/>
    <property type="match status" value="1"/>
</dbReference>
<organism evidence="3 4">
    <name type="scientific">Haemophilus haemolyticus</name>
    <dbReference type="NCBI Taxonomy" id="726"/>
    <lineage>
        <taxon>Bacteria</taxon>
        <taxon>Pseudomonadati</taxon>
        <taxon>Pseudomonadota</taxon>
        <taxon>Gammaproteobacteria</taxon>
        <taxon>Pasteurellales</taxon>
        <taxon>Pasteurellaceae</taxon>
        <taxon>Haemophilus</taxon>
    </lineage>
</organism>
<dbReference type="RefSeq" id="WP_140586448.1">
    <property type="nucleotide sequence ID" value="NZ_SDPH01000039.1"/>
</dbReference>
<reference evidence="3 4" key="1">
    <citation type="submission" date="2019-01" db="EMBL/GenBank/DDBJ databases">
        <title>Comparative genomic analysis identifies haemin-independent Haemophilus haemolyticus: a formal re-classification of Haemophilus intermedius.</title>
        <authorList>
            <person name="Harris T.M."/>
            <person name="Price E.P."/>
            <person name="Sarovich D.S."/>
            <person name="Norskov-Lauritsen N."/>
            <person name="Beissbarth J."/>
            <person name="Chang A.B."/>
            <person name="Smith-Vaughan H.C."/>
        </authorList>
    </citation>
    <scope>NUCLEOTIDE SEQUENCE [LARGE SCALE GENOMIC DNA]</scope>
    <source>
        <strain evidence="3 4">CCUG 15949</strain>
    </source>
</reference>
<accession>A0ABY2YMQ4</accession>
<evidence type="ECO:0000256" key="2">
    <source>
        <dbReference type="SAM" id="Phobius"/>
    </source>
</evidence>
<evidence type="ECO:0000256" key="1">
    <source>
        <dbReference type="ARBA" id="ARBA00010894"/>
    </source>
</evidence>
<name>A0ABY2YMQ4_HAEHA</name>
<gene>
    <name evidence="3" type="ORF">EUX50_07335</name>
</gene>
<keyword evidence="2" id="KW-0472">Membrane</keyword>
<keyword evidence="2" id="KW-1133">Transmembrane helix</keyword>
<proteinExistence type="inferred from homology"/>
<evidence type="ECO:0000313" key="4">
    <source>
        <dbReference type="Proteomes" id="UP000318353"/>
    </source>
</evidence>
<dbReference type="Proteomes" id="UP000318353">
    <property type="component" value="Unassembled WGS sequence"/>
</dbReference>
<feature type="transmembrane region" description="Helical" evidence="2">
    <location>
        <begin position="6"/>
        <end position="27"/>
    </location>
</feature>
<sequence>MELSQTALFIGSIINLYALVLILRAWLQFARVDYYNPVSTFTVKMTDPVLKPLRKIAPTVKNIDTSALLLIFIIGMLKGIFYFGLSVNFLLILGVLGVLTVLKSIGLAIFYVLFIGAVLSWFNRGNSPVIYAFYQLSEPLLRPIRRFLPTLGMIDFSPMVVVFILLFLNNLMLDMLGGLWMIAG</sequence>
<protein>
    <submittedName>
        <fullName evidence="3">YggT family protein</fullName>
    </submittedName>
</protein>
<dbReference type="Pfam" id="PF02325">
    <property type="entry name" value="CCB3_YggT"/>
    <property type="match status" value="2"/>
</dbReference>
<keyword evidence="4" id="KW-1185">Reference proteome</keyword>
<feature type="transmembrane region" description="Helical" evidence="2">
    <location>
        <begin position="89"/>
        <end position="122"/>
    </location>
</feature>
<dbReference type="InterPro" id="IPR003425">
    <property type="entry name" value="CCB3/YggT"/>
</dbReference>
<dbReference type="PANTHER" id="PTHR33219:SF14">
    <property type="entry name" value="PROTEIN COFACTOR ASSEMBLY OF COMPLEX C SUBUNIT B CCB3, CHLOROPLASTIC-RELATED"/>
    <property type="match status" value="1"/>
</dbReference>
<feature type="transmembrane region" description="Helical" evidence="2">
    <location>
        <begin position="63"/>
        <end position="83"/>
    </location>
</feature>
<comment type="similarity">
    <text evidence="1">Belongs to the YggT family.</text>
</comment>
<keyword evidence="2" id="KW-0812">Transmembrane</keyword>
<evidence type="ECO:0000313" key="3">
    <source>
        <dbReference type="EMBL" id="TPH03265.1"/>
    </source>
</evidence>
<comment type="caution">
    <text evidence="3">The sequence shown here is derived from an EMBL/GenBank/DDBJ whole genome shotgun (WGS) entry which is preliminary data.</text>
</comment>